<reference evidence="3" key="1">
    <citation type="journal article" date="2007" name="Science">
        <title>The Fusarium graminearum genome reveals a link between localized polymorphism and pathogen specialization.</title>
        <authorList>
            <person name="Cuomo C.A."/>
            <person name="Gueldener U."/>
            <person name="Xu J.-R."/>
            <person name="Trail F."/>
            <person name="Turgeon B.G."/>
            <person name="Di Pietro A."/>
            <person name="Walton J.D."/>
            <person name="Ma L.-J."/>
            <person name="Baker S.E."/>
            <person name="Rep M."/>
            <person name="Adam G."/>
            <person name="Antoniw J."/>
            <person name="Baldwin T."/>
            <person name="Calvo S.E."/>
            <person name="Chang Y.-L."/>
            <person name="DeCaprio D."/>
            <person name="Gale L.R."/>
            <person name="Gnerre S."/>
            <person name="Goswami R.S."/>
            <person name="Hammond-Kosack K."/>
            <person name="Harris L.J."/>
            <person name="Hilburn K."/>
            <person name="Kennell J.C."/>
            <person name="Kroken S."/>
            <person name="Magnuson J.K."/>
            <person name="Mannhaupt G."/>
            <person name="Mauceli E.W."/>
            <person name="Mewes H.-W."/>
            <person name="Mitterbauer R."/>
            <person name="Muehlbauer G."/>
            <person name="Muensterkoetter M."/>
            <person name="Nelson D."/>
            <person name="O'Donnell K."/>
            <person name="Ouellet T."/>
            <person name="Qi W."/>
            <person name="Quesneville H."/>
            <person name="Roncero M.I.G."/>
            <person name="Seong K.-Y."/>
            <person name="Tetko I.V."/>
            <person name="Urban M."/>
            <person name="Waalwijk C."/>
            <person name="Ward T.J."/>
            <person name="Yao J."/>
            <person name="Birren B.W."/>
            <person name="Kistler H.C."/>
        </authorList>
    </citation>
    <scope>NUCLEOTIDE SEQUENCE [LARGE SCALE GENOMIC DNA]</scope>
    <source>
        <strain evidence="3">M3125 / FGSC 7600</strain>
    </source>
</reference>
<organism evidence="2 3">
    <name type="scientific">Gibberella moniliformis (strain M3125 / FGSC 7600)</name>
    <name type="common">Maize ear and stalk rot fungus</name>
    <name type="synonym">Fusarium verticillioides</name>
    <dbReference type="NCBI Taxonomy" id="334819"/>
    <lineage>
        <taxon>Eukaryota</taxon>
        <taxon>Fungi</taxon>
        <taxon>Dikarya</taxon>
        <taxon>Ascomycota</taxon>
        <taxon>Pezizomycotina</taxon>
        <taxon>Sordariomycetes</taxon>
        <taxon>Hypocreomycetidae</taxon>
        <taxon>Hypocreales</taxon>
        <taxon>Nectriaceae</taxon>
        <taxon>Fusarium</taxon>
        <taxon>Fusarium fujikuroi species complex</taxon>
    </lineage>
</organism>
<feature type="domain" description="Non-haem dioxygenase N-terminal" evidence="1">
    <location>
        <begin position="4"/>
        <end position="64"/>
    </location>
</feature>
<dbReference type="KEGG" id="fvr:FVEG_17723"/>
<name>W7MY05_GIBM7</name>
<gene>
    <name evidence="2" type="ORF">FVEG_17723</name>
</gene>
<evidence type="ECO:0000313" key="2">
    <source>
        <dbReference type="EMBL" id="EWG55978.1"/>
    </source>
</evidence>
<evidence type="ECO:0000313" key="3">
    <source>
        <dbReference type="Proteomes" id="UP000009096"/>
    </source>
</evidence>
<reference evidence="2 3" key="2">
    <citation type="journal article" date="2010" name="Nature">
        <title>Comparative genomics reveals mobile pathogenicity chromosomes in Fusarium.</title>
        <authorList>
            <person name="Ma L.J."/>
            <person name="van der Does H.C."/>
            <person name="Borkovich K.A."/>
            <person name="Coleman J.J."/>
            <person name="Daboussi M.J."/>
            <person name="Di Pietro A."/>
            <person name="Dufresne M."/>
            <person name="Freitag M."/>
            <person name="Grabherr M."/>
            <person name="Henrissat B."/>
            <person name="Houterman P.M."/>
            <person name="Kang S."/>
            <person name="Shim W.B."/>
            <person name="Woloshuk C."/>
            <person name="Xie X."/>
            <person name="Xu J.R."/>
            <person name="Antoniw J."/>
            <person name="Baker S.E."/>
            <person name="Bluhm B.H."/>
            <person name="Breakspear A."/>
            <person name="Brown D.W."/>
            <person name="Butchko R.A."/>
            <person name="Chapman S."/>
            <person name="Coulson R."/>
            <person name="Coutinho P.M."/>
            <person name="Danchin E.G."/>
            <person name="Diener A."/>
            <person name="Gale L.R."/>
            <person name="Gardiner D.M."/>
            <person name="Goff S."/>
            <person name="Hammond-Kosack K.E."/>
            <person name="Hilburn K."/>
            <person name="Hua-Van A."/>
            <person name="Jonkers W."/>
            <person name="Kazan K."/>
            <person name="Kodira C.D."/>
            <person name="Koehrsen M."/>
            <person name="Kumar L."/>
            <person name="Lee Y.H."/>
            <person name="Li L."/>
            <person name="Manners J.M."/>
            <person name="Miranda-Saavedra D."/>
            <person name="Mukherjee M."/>
            <person name="Park G."/>
            <person name="Park J."/>
            <person name="Park S.Y."/>
            <person name="Proctor R.H."/>
            <person name="Regev A."/>
            <person name="Ruiz-Roldan M.C."/>
            <person name="Sain D."/>
            <person name="Sakthikumar S."/>
            <person name="Sykes S."/>
            <person name="Schwartz D.C."/>
            <person name="Turgeon B.G."/>
            <person name="Wapinski I."/>
            <person name="Yoder O."/>
            <person name="Young S."/>
            <person name="Zeng Q."/>
            <person name="Zhou S."/>
            <person name="Galagan J."/>
            <person name="Cuomo C.A."/>
            <person name="Kistler H.C."/>
            <person name="Rep M."/>
        </authorList>
    </citation>
    <scope>NUCLEOTIDE SEQUENCE [LARGE SCALE GENOMIC DNA]</scope>
    <source>
        <strain evidence="3">M3125 / FGSC 7600</strain>
    </source>
</reference>
<dbReference type="Gene3D" id="2.60.120.330">
    <property type="entry name" value="B-lactam Antibiotic, Isopenicillin N Synthase, Chain"/>
    <property type="match status" value="1"/>
</dbReference>
<dbReference type="GeneID" id="30074599"/>
<keyword evidence="3" id="KW-1185">Reference proteome</keyword>
<dbReference type="AlphaFoldDB" id="W7MY05"/>
<accession>W7MY05</accession>
<dbReference type="Proteomes" id="UP000009096">
    <property type="component" value="Unassembled WGS sequence"/>
</dbReference>
<proteinExistence type="predicted"/>
<dbReference type="OrthoDB" id="406156at2759"/>
<dbReference type="InterPro" id="IPR027443">
    <property type="entry name" value="IPNS-like_sf"/>
</dbReference>
<evidence type="ECO:0000259" key="1">
    <source>
        <dbReference type="Pfam" id="PF14226"/>
    </source>
</evidence>
<dbReference type="InterPro" id="IPR026992">
    <property type="entry name" value="DIOX_N"/>
</dbReference>
<dbReference type="Pfam" id="PF14226">
    <property type="entry name" value="DIOX_N"/>
    <property type="match status" value="1"/>
</dbReference>
<protein>
    <recommendedName>
        <fullName evidence="1">Non-haem dioxygenase N-terminal domain-containing protein</fullName>
    </recommendedName>
</protein>
<sequence>MAALPIIDLSTISEAQPTSELIRVGNDPGFFYITGHGIVPAPAFELAREVFKVPRADKIRYRNRSSDLV</sequence>
<dbReference type="RefSeq" id="XP_018762169.1">
    <property type="nucleotide sequence ID" value="XM_018906953.1"/>
</dbReference>
<dbReference type="EMBL" id="DS022267">
    <property type="protein sequence ID" value="EWG55978.1"/>
    <property type="molecule type" value="Genomic_DNA"/>
</dbReference>
<dbReference type="SUPFAM" id="SSF51197">
    <property type="entry name" value="Clavaminate synthase-like"/>
    <property type="match status" value="1"/>
</dbReference>
<dbReference type="VEuPathDB" id="FungiDB:FVEG_17723"/>